<keyword evidence="2" id="KW-1185">Reference proteome</keyword>
<dbReference type="SUPFAM" id="SSF140860">
    <property type="entry name" value="Pseudo ankyrin repeat-like"/>
    <property type="match status" value="1"/>
</dbReference>
<comment type="caution">
    <text evidence="1">The sequence shown here is derived from an EMBL/GenBank/DDBJ whole genome shotgun (WGS) entry which is preliminary data.</text>
</comment>
<protein>
    <recommendedName>
        <fullName evidence="3">Ankyrin repeat-containing domain protein</fullName>
    </recommendedName>
</protein>
<accession>A0A1Y2FLM5</accession>
<name>A0A1Y2FLM5_PROLT</name>
<gene>
    <name evidence="1" type="ORF">BCR37DRAFT_252860</name>
</gene>
<dbReference type="GeneID" id="63783245"/>
<proteinExistence type="predicted"/>
<sequence>MSKQTLSQIYSKLPRADLVFLLGIRDLDTAGVPSELVDRLTDHDLATFPAAARLDSLRAQEASALLANTTAIRIREGASRHTPTHVCDPQKLKNLWLPPEIWTLVVRHTNDWELGAALFVSEIGIRRPAIWDHATDLDLAVLHNDLKQLQVLARRAPCLKIPRHVIDVVLRFEYIGILEWIWRNVPTTFQAEQIPLLASRYNSPKVLQWWKDTMQPDQLHYTESCLDAASSSGRLDALNWWKNSGLPLKIGRVLDFASDEGAVAVLEWWKQSGLNFRYSKFAMRHASQNGHVHVLEWWLNSELQLFYDASCLDYATRFNRVAVLDWWSRCGLMIEYRIMDIEEALGEAVVGGHESRHWWRVQMGIDFGVNNSEWMRYRILNEAATYRHA</sequence>
<evidence type="ECO:0008006" key="3">
    <source>
        <dbReference type="Google" id="ProtNLM"/>
    </source>
</evidence>
<reference evidence="1 2" key="1">
    <citation type="submission" date="2016-07" db="EMBL/GenBank/DDBJ databases">
        <title>Pervasive Adenine N6-methylation of Active Genes in Fungi.</title>
        <authorList>
            <consortium name="DOE Joint Genome Institute"/>
            <person name="Mondo S.J."/>
            <person name="Dannebaum R.O."/>
            <person name="Kuo R.C."/>
            <person name="Labutti K."/>
            <person name="Haridas S."/>
            <person name="Kuo A."/>
            <person name="Salamov A."/>
            <person name="Ahrendt S.R."/>
            <person name="Lipzen A."/>
            <person name="Sullivan W."/>
            <person name="Andreopoulos W.B."/>
            <person name="Clum A."/>
            <person name="Lindquist E."/>
            <person name="Daum C."/>
            <person name="Ramamoorthy G.K."/>
            <person name="Gryganskyi A."/>
            <person name="Culley D."/>
            <person name="Magnuson J.K."/>
            <person name="James T.Y."/>
            <person name="O'Malley M.A."/>
            <person name="Stajich J.E."/>
            <person name="Spatafora J.W."/>
            <person name="Visel A."/>
            <person name="Grigoriev I.V."/>
        </authorList>
    </citation>
    <scope>NUCLEOTIDE SEQUENCE [LARGE SCALE GENOMIC DNA]</scope>
    <source>
        <strain evidence="1 2">12-1054</strain>
    </source>
</reference>
<dbReference type="Proteomes" id="UP000193685">
    <property type="component" value="Unassembled WGS sequence"/>
</dbReference>
<dbReference type="OrthoDB" id="70387at2759"/>
<evidence type="ECO:0000313" key="2">
    <source>
        <dbReference type="Proteomes" id="UP000193685"/>
    </source>
</evidence>
<dbReference type="RefSeq" id="XP_040726653.1">
    <property type="nucleotide sequence ID" value="XM_040866646.1"/>
</dbReference>
<dbReference type="OMA" id="LEPKYDR"/>
<dbReference type="STRING" id="56484.A0A1Y2FLM5"/>
<organism evidence="1 2">
    <name type="scientific">Protomyces lactucae-debilis</name>
    <dbReference type="NCBI Taxonomy" id="2754530"/>
    <lineage>
        <taxon>Eukaryota</taxon>
        <taxon>Fungi</taxon>
        <taxon>Dikarya</taxon>
        <taxon>Ascomycota</taxon>
        <taxon>Taphrinomycotina</taxon>
        <taxon>Taphrinomycetes</taxon>
        <taxon>Taphrinales</taxon>
        <taxon>Protomycetaceae</taxon>
        <taxon>Protomyces</taxon>
    </lineage>
</organism>
<evidence type="ECO:0000313" key="1">
    <source>
        <dbReference type="EMBL" id="ORY84870.1"/>
    </source>
</evidence>
<dbReference type="EMBL" id="MCFI01000005">
    <property type="protein sequence ID" value="ORY84870.1"/>
    <property type="molecule type" value="Genomic_DNA"/>
</dbReference>
<dbReference type="AlphaFoldDB" id="A0A1Y2FLM5"/>